<dbReference type="AlphaFoldDB" id="A0A1F7Z3K6"/>
<dbReference type="InterPro" id="IPR001048">
    <property type="entry name" value="Asp/Glu/Uridylate_kinase"/>
</dbReference>
<dbReference type="GO" id="GO:0016301">
    <property type="term" value="F:kinase activity"/>
    <property type="evidence" value="ECO:0007669"/>
    <property type="project" value="UniProtKB-KW"/>
</dbReference>
<evidence type="ECO:0000259" key="12">
    <source>
        <dbReference type="Pfam" id="PF00696"/>
    </source>
</evidence>
<evidence type="ECO:0000256" key="2">
    <source>
        <dbReference type="ARBA" id="ARBA00012908"/>
    </source>
</evidence>
<evidence type="ECO:0000256" key="6">
    <source>
        <dbReference type="ARBA" id="ARBA00022777"/>
    </source>
</evidence>
<dbReference type="InterPro" id="IPR024192">
    <property type="entry name" value="Fosfomycin_R_FomA-type"/>
</dbReference>
<keyword evidence="8" id="KW-0414">Isoprene biosynthesis</keyword>
<evidence type="ECO:0000256" key="10">
    <source>
        <dbReference type="PIRSR" id="PIRSR016496-1"/>
    </source>
</evidence>
<keyword evidence="7 10" id="KW-0067">ATP-binding</keyword>
<evidence type="ECO:0000256" key="5">
    <source>
        <dbReference type="ARBA" id="ARBA00022741"/>
    </source>
</evidence>
<feature type="site" description="Transition state stabilizer" evidence="11">
    <location>
        <position position="17"/>
    </location>
</feature>
<comment type="catalytic activity">
    <reaction evidence="9">
        <text>isopentenyl phosphate + ATP = isopentenyl diphosphate + ADP</text>
        <dbReference type="Rhea" id="RHEA:33963"/>
        <dbReference type="ChEBI" id="CHEBI:30616"/>
        <dbReference type="ChEBI" id="CHEBI:65078"/>
        <dbReference type="ChEBI" id="CHEBI:128769"/>
        <dbReference type="ChEBI" id="CHEBI:456216"/>
        <dbReference type="EC" id="2.7.4.26"/>
    </reaction>
</comment>
<keyword evidence="4" id="KW-0808">Transferase</keyword>
<feature type="binding site" evidence="10">
    <location>
        <position position="58"/>
    </location>
    <ligand>
        <name>substrate</name>
    </ligand>
</feature>
<feature type="domain" description="Aspartate/glutamate/uridylate kinase" evidence="12">
    <location>
        <begin position="5"/>
        <end position="244"/>
    </location>
</feature>
<dbReference type="GO" id="GO:0016114">
    <property type="term" value="P:terpenoid biosynthetic process"/>
    <property type="evidence" value="ECO:0007669"/>
    <property type="project" value="TreeGrafter"/>
</dbReference>
<comment type="similarity">
    <text evidence="1">Belongs to the isopentenyl phosphate kinase family.</text>
</comment>
<feature type="binding site" evidence="10">
    <location>
        <position position="53"/>
    </location>
    <ligand>
        <name>substrate</name>
    </ligand>
</feature>
<dbReference type="Proteomes" id="UP000177169">
    <property type="component" value="Unassembled WGS sequence"/>
</dbReference>
<evidence type="ECO:0000256" key="3">
    <source>
        <dbReference type="ARBA" id="ARBA00017267"/>
    </source>
</evidence>
<feature type="binding site" evidence="10">
    <location>
        <begin position="8"/>
        <end position="12"/>
    </location>
    <ligand>
        <name>ATP</name>
        <dbReference type="ChEBI" id="CHEBI:30616"/>
    </ligand>
</feature>
<organism evidence="13 14">
    <name type="scientific">Candidatus Woesebacteria bacterium RIFCSPHIGHO2_02_FULL_39_13</name>
    <dbReference type="NCBI Taxonomy" id="1802505"/>
    <lineage>
        <taxon>Bacteria</taxon>
        <taxon>Candidatus Woeseibacteriota</taxon>
    </lineage>
</organism>
<dbReference type="GO" id="GO:0005829">
    <property type="term" value="C:cytosol"/>
    <property type="evidence" value="ECO:0007669"/>
    <property type="project" value="TreeGrafter"/>
</dbReference>
<feature type="binding site" evidence="10">
    <location>
        <position position="54"/>
    </location>
    <ligand>
        <name>ATP</name>
        <dbReference type="ChEBI" id="CHEBI:30616"/>
    </ligand>
</feature>
<dbReference type="EC" id="2.7.4.26" evidence="2"/>
<dbReference type="GO" id="GO:0005524">
    <property type="term" value="F:ATP binding"/>
    <property type="evidence" value="ECO:0007669"/>
    <property type="project" value="UniProtKB-KW"/>
</dbReference>
<evidence type="ECO:0000256" key="11">
    <source>
        <dbReference type="PIRSR" id="PIRSR016496-2"/>
    </source>
</evidence>
<protein>
    <recommendedName>
        <fullName evidence="3">Isopentenyl phosphate kinase</fullName>
        <ecNumber evidence="2">2.7.4.26</ecNumber>
    </recommendedName>
</protein>
<evidence type="ECO:0000313" key="13">
    <source>
        <dbReference type="EMBL" id="OGM33355.1"/>
    </source>
</evidence>
<proteinExistence type="inferred from homology"/>
<reference evidence="13 14" key="1">
    <citation type="journal article" date="2016" name="Nat. Commun.">
        <title>Thousands of microbial genomes shed light on interconnected biogeochemical processes in an aquifer system.</title>
        <authorList>
            <person name="Anantharaman K."/>
            <person name="Brown C.T."/>
            <person name="Hug L.A."/>
            <person name="Sharon I."/>
            <person name="Castelle C.J."/>
            <person name="Probst A.J."/>
            <person name="Thomas B.C."/>
            <person name="Singh A."/>
            <person name="Wilkins M.J."/>
            <person name="Karaoz U."/>
            <person name="Brodie E.L."/>
            <person name="Williams K.H."/>
            <person name="Hubbard S.S."/>
            <person name="Banfield J.F."/>
        </authorList>
    </citation>
    <scope>NUCLEOTIDE SEQUENCE [LARGE SCALE GENOMIC DNA]</scope>
</reference>
<accession>A0A1F7Z3K6</accession>
<dbReference type="Gene3D" id="3.40.1160.10">
    <property type="entry name" value="Acetylglutamate kinase-like"/>
    <property type="match status" value="1"/>
</dbReference>
<keyword evidence="5 10" id="KW-0547">Nucleotide-binding</keyword>
<dbReference type="PANTHER" id="PTHR43654:SF1">
    <property type="entry name" value="ISOPENTENYL PHOSPHATE KINASE"/>
    <property type="match status" value="1"/>
</dbReference>
<dbReference type="SUPFAM" id="SSF53633">
    <property type="entry name" value="Carbamate kinase-like"/>
    <property type="match status" value="1"/>
</dbReference>
<feature type="binding site" evidence="10">
    <location>
        <position position="223"/>
    </location>
    <ligand>
        <name>ATP</name>
        <dbReference type="ChEBI" id="CHEBI:30616"/>
    </ligand>
</feature>
<evidence type="ECO:0000256" key="9">
    <source>
        <dbReference type="ARBA" id="ARBA00049063"/>
    </source>
</evidence>
<comment type="caution">
    <text evidence="13">The sequence shown here is derived from an EMBL/GenBank/DDBJ whole genome shotgun (WGS) entry which is preliminary data.</text>
</comment>
<feature type="binding site" evidence="10">
    <location>
        <position position="178"/>
    </location>
    <ligand>
        <name>ATP</name>
        <dbReference type="ChEBI" id="CHEBI:30616"/>
    </ligand>
</feature>
<dbReference type="EMBL" id="MGGR01000019">
    <property type="protein sequence ID" value="OGM33355.1"/>
    <property type="molecule type" value="Genomic_DNA"/>
</dbReference>
<feature type="binding site" evidence="10">
    <location>
        <position position="157"/>
    </location>
    <ligand>
        <name>substrate</name>
    </ligand>
</feature>
<dbReference type="NCBIfam" id="NF040647">
    <property type="entry name" value="IPPK_Arch"/>
    <property type="match status" value="1"/>
</dbReference>
<gene>
    <name evidence="13" type="ORF">A3D01_00505</name>
</gene>
<evidence type="ECO:0000313" key="14">
    <source>
        <dbReference type="Proteomes" id="UP000177169"/>
    </source>
</evidence>
<dbReference type="Pfam" id="PF00696">
    <property type="entry name" value="AA_kinase"/>
    <property type="match status" value="1"/>
</dbReference>
<sequence>MLPLYILKLGGSVITAKREGKPVIKKEEIIRIAKEIMNAQKKDPFGLILIHGAGSFGHGLAKKYKLWEGLTRNSQILAFSKTQAQTVFLNHTVLDVFASLGLPVVAINPTSIIIQKDKKLVTFSKEAIVHFLERGFIPVLYGTVVADTKLSGSICSGDTMLTHLAKELKARRAIFATDVDGVFTQDPNRFEHASLIAEITDENYKEVIKGSQGSASKIDVGGGMRGKLEEIHQSLKKVEVLIVNGSKKGSIQKALVGEKLKGTKILFS</sequence>
<evidence type="ECO:0000256" key="7">
    <source>
        <dbReference type="ARBA" id="ARBA00022840"/>
    </source>
</evidence>
<dbReference type="PANTHER" id="PTHR43654">
    <property type="entry name" value="GLUTAMATE 5-KINASE"/>
    <property type="match status" value="1"/>
</dbReference>
<evidence type="ECO:0000256" key="1">
    <source>
        <dbReference type="ARBA" id="ARBA00010540"/>
    </source>
</evidence>
<name>A0A1F7Z3K6_9BACT</name>
<dbReference type="InterPro" id="IPR036393">
    <property type="entry name" value="AceGlu_kinase-like_sf"/>
</dbReference>
<keyword evidence="6" id="KW-0418">Kinase</keyword>
<dbReference type="CDD" id="cd04241">
    <property type="entry name" value="AAK_FomA-like"/>
    <property type="match status" value="1"/>
</dbReference>
<dbReference type="GO" id="GO:0102043">
    <property type="term" value="F:isopentenyl phosphate kinase activity"/>
    <property type="evidence" value="ECO:0007669"/>
    <property type="project" value="UniProtKB-EC"/>
</dbReference>
<evidence type="ECO:0000256" key="4">
    <source>
        <dbReference type="ARBA" id="ARBA00022679"/>
    </source>
</evidence>
<feature type="binding site" evidence="10">
    <location>
        <position position="227"/>
    </location>
    <ligand>
        <name>ATP</name>
        <dbReference type="ChEBI" id="CHEBI:30616"/>
    </ligand>
</feature>
<evidence type="ECO:0000256" key="8">
    <source>
        <dbReference type="ARBA" id="ARBA00023229"/>
    </source>
</evidence>
<dbReference type="STRING" id="1802505.A3D01_00505"/>
<dbReference type="PIRSF" id="PIRSF016496">
    <property type="entry name" value="Kin_FomA"/>
    <property type="match status" value="1"/>
</dbReference>